<protein>
    <recommendedName>
        <fullName evidence="1">Stage 0 sporulation protein A homolog</fullName>
    </recommendedName>
</protein>
<dbReference type="Proteomes" id="UP000005104">
    <property type="component" value="Chromosome"/>
</dbReference>
<keyword evidence="3" id="KW-0902">Two-component regulatory system</keyword>
<dbReference type="InterPro" id="IPR011006">
    <property type="entry name" value="CheY-like_superfamily"/>
</dbReference>
<dbReference type="GO" id="GO:0032993">
    <property type="term" value="C:protein-DNA complex"/>
    <property type="evidence" value="ECO:0007669"/>
    <property type="project" value="TreeGrafter"/>
</dbReference>
<evidence type="ECO:0000256" key="6">
    <source>
        <dbReference type="ARBA" id="ARBA00023163"/>
    </source>
</evidence>
<dbReference type="FunFam" id="3.40.50.2300:FF:000001">
    <property type="entry name" value="DNA-binding response regulator PhoB"/>
    <property type="match status" value="1"/>
</dbReference>
<evidence type="ECO:0000256" key="8">
    <source>
        <dbReference type="PROSITE-ProRule" id="PRU00169"/>
    </source>
</evidence>
<gene>
    <name evidence="12" type="ORF">DesyoDRAFT_4078</name>
</gene>
<accession>H5Y634</accession>
<dbReference type="Gene3D" id="6.10.250.690">
    <property type="match status" value="1"/>
</dbReference>
<feature type="domain" description="OmpR/PhoB-type" evidence="11">
    <location>
        <begin position="133"/>
        <end position="232"/>
    </location>
</feature>
<dbReference type="PROSITE" id="PS50110">
    <property type="entry name" value="RESPONSE_REGULATORY"/>
    <property type="match status" value="1"/>
</dbReference>
<dbReference type="eggNOG" id="COG0745">
    <property type="taxonomic scope" value="Bacteria"/>
</dbReference>
<dbReference type="SUPFAM" id="SSF46894">
    <property type="entry name" value="C-terminal effector domain of the bipartite response regulators"/>
    <property type="match status" value="1"/>
</dbReference>
<comment type="function">
    <text evidence="7">May play the central regulatory role in sporulation. It may be an element of the effector pathway responsible for the activation of sporulation genes in response to nutritional stress. Spo0A may act in concert with spo0H (a sigma factor) to control the expression of some genes that are critical to the sporulation process.</text>
</comment>
<dbReference type="FunFam" id="1.10.10.10:FF:000018">
    <property type="entry name" value="DNA-binding response regulator ResD"/>
    <property type="match status" value="1"/>
</dbReference>
<dbReference type="CDD" id="cd00383">
    <property type="entry name" value="trans_reg_C"/>
    <property type="match status" value="1"/>
</dbReference>
<dbReference type="PANTHER" id="PTHR48111">
    <property type="entry name" value="REGULATOR OF RPOS"/>
    <property type="match status" value="1"/>
</dbReference>
<dbReference type="STRING" id="768710.DesyoDRAFT_4078"/>
<dbReference type="InterPro" id="IPR039420">
    <property type="entry name" value="WalR-like"/>
</dbReference>
<dbReference type="GO" id="GO:0006355">
    <property type="term" value="P:regulation of DNA-templated transcription"/>
    <property type="evidence" value="ECO:0007669"/>
    <property type="project" value="InterPro"/>
</dbReference>
<feature type="DNA-binding region" description="OmpR/PhoB-type" evidence="9">
    <location>
        <begin position="133"/>
        <end position="232"/>
    </location>
</feature>
<dbReference type="SUPFAM" id="SSF52172">
    <property type="entry name" value="CheY-like"/>
    <property type="match status" value="1"/>
</dbReference>
<feature type="domain" description="Response regulatory" evidence="10">
    <location>
        <begin position="4"/>
        <end position="118"/>
    </location>
</feature>
<dbReference type="PANTHER" id="PTHR48111:SF2">
    <property type="entry name" value="RESPONSE REGULATOR SAER"/>
    <property type="match status" value="1"/>
</dbReference>
<evidence type="ECO:0000313" key="12">
    <source>
        <dbReference type="EMBL" id="EHQ91044.1"/>
    </source>
</evidence>
<evidence type="ECO:0000259" key="11">
    <source>
        <dbReference type="PROSITE" id="PS51755"/>
    </source>
</evidence>
<dbReference type="AlphaFoldDB" id="H5Y634"/>
<dbReference type="OrthoDB" id="9790454at2"/>
<dbReference type="InterPro" id="IPR016032">
    <property type="entry name" value="Sig_transdc_resp-reg_C-effctor"/>
</dbReference>
<evidence type="ECO:0000256" key="1">
    <source>
        <dbReference type="ARBA" id="ARBA00018672"/>
    </source>
</evidence>
<organism evidence="12 13">
    <name type="scientific">Desulfosporosinus youngiae DSM 17734</name>
    <dbReference type="NCBI Taxonomy" id="768710"/>
    <lineage>
        <taxon>Bacteria</taxon>
        <taxon>Bacillati</taxon>
        <taxon>Bacillota</taxon>
        <taxon>Clostridia</taxon>
        <taxon>Eubacteriales</taxon>
        <taxon>Desulfitobacteriaceae</taxon>
        <taxon>Desulfosporosinus</taxon>
    </lineage>
</organism>
<dbReference type="GO" id="GO:0005829">
    <property type="term" value="C:cytosol"/>
    <property type="evidence" value="ECO:0007669"/>
    <property type="project" value="TreeGrafter"/>
</dbReference>
<dbReference type="InterPro" id="IPR001867">
    <property type="entry name" value="OmpR/PhoB-type_DNA-bd"/>
</dbReference>
<keyword evidence="13" id="KW-1185">Reference proteome</keyword>
<dbReference type="Pfam" id="PF00072">
    <property type="entry name" value="Response_reg"/>
    <property type="match status" value="1"/>
</dbReference>
<proteinExistence type="predicted"/>
<keyword evidence="2 8" id="KW-0597">Phosphoprotein</keyword>
<keyword evidence="4" id="KW-0805">Transcription regulation</keyword>
<dbReference type="SMART" id="SM00448">
    <property type="entry name" value="REC"/>
    <property type="match status" value="1"/>
</dbReference>
<evidence type="ECO:0000256" key="7">
    <source>
        <dbReference type="ARBA" id="ARBA00024867"/>
    </source>
</evidence>
<evidence type="ECO:0000256" key="3">
    <source>
        <dbReference type="ARBA" id="ARBA00023012"/>
    </source>
</evidence>
<sequence length="232" mass="26302">MGAMIMIVDDSKDIREVVEVLLGSEGYQVIPADSGEMALNLLKTHQAIDLIILDIMMPGKSGFETCREIREMTTAPVLFLSAKTHIEDKETGLTIGGDDYLSKPFSPVELVARVKALLRRYAIYQGKDHNFSSDVIRIRELSIHPSSGEVILSDEPISLRYMEYRLLVQLASHRGKIFSAQELYETIWEEPFLPLSNNTVVAHIKNLRQKIEKDPKNPKYILTVWGRGYQIV</sequence>
<dbReference type="InterPro" id="IPR036388">
    <property type="entry name" value="WH-like_DNA-bd_sf"/>
</dbReference>
<name>H5Y634_9FIRM</name>
<evidence type="ECO:0000256" key="5">
    <source>
        <dbReference type="ARBA" id="ARBA00023125"/>
    </source>
</evidence>
<evidence type="ECO:0000259" key="10">
    <source>
        <dbReference type="PROSITE" id="PS50110"/>
    </source>
</evidence>
<keyword evidence="5 9" id="KW-0238">DNA-binding</keyword>
<evidence type="ECO:0000313" key="13">
    <source>
        <dbReference type="Proteomes" id="UP000005104"/>
    </source>
</evidence>
<dbReference type="Gene3D" id="3.40.50.2300">
    <property type="match status" value="1"/>
</dbReference>
<dbReference type="SMART" id="SM00862">
    <property type="entry name" value="Trans_reg_C"/>
    <property type="match status" value="1"/>
</dbReference>
<dbReference type="GO" id="GO:0000156">
    <property type="term" value="F:phosphorelay response regulator activity"/>
    <property type="evidence" value="ECO:0007669"/>
    <property type="project" value="TreeGrafter"/>
</dbReference>
<dbReference type="CDD" id="cd17574">
    <property type="entry name" value="REC_OmpR"/>
    <property type="match status" value="1"/>
</dbReference>
<reference evidence="12 13" key="1">
    <citation type="submission" date="2011-11" db="EMBL/GenBank/DDBJ databases">
        <title>The Noncontiguous Finished genome of Desulfosporosinus youngiae DSM 17734.</title>
        <authorList>
            <consortium name="US DOE Joint Genome Institute (JGI-PGF)"/>
            <person name="Lucas S."/>
            <person name="Han J."/>
            <person name="Lapidus A."/>
            <person name="Cheng J.-F."/>
            <person name="Goodwin L."/>
            <person name="Pitluck S."/>
            <person name="Peters L."/>
            <person name="Ovchinnikova G."/>
            <person name="Lu M."/>
            <person name="Land M.L."/>
            <person name="Hauser L."/>
            <person name="Pester M."/>
            <person name="Spring S."/>
            <person name="Ollivier B."/>
            <person name="Rattei T."/>
            <person name="Klenk H.-P."/>
            <person name="Wagner M."/>
            <person name="Loy A."/>
            <person name="Woyke T.J."/>
        </authorList>
    </citation>
    <scope>NUCLEOTIDE SEQUENCE [LARGE SCALE GENOMIC DNA]</scope>
    <source>
        <strain evidence="12 13">DSM 17734</strain>
    </source>
</reference>
<dbReference type="HOGENOM" id="CLU_000445_30_4_9"/>
<dbReference type="InterPro" id="IPR001789">
    <property type="entry name" value="Sig_transdc_resp-reg_receiver"/>
</dbReference>
<dbReference type="GO" id="GO:0000976">
    <property type="term" value="F:transcription cis-regulatory region binding"/>
    <property type="evidence" value="ECO:0007669"/>
    <property type="project" value="TreeGrafter"/>
</dbReference>
<feature type="modified residue" description="4-aspartylphosphate" evidence="8">
    <location>
        <position position="54"/>
    </location>
</feature>
<dbReference type="PROSITE" id="PS51755">
    <property type="entry name" value="OMPR_PHOB"/>
    <property type="match status" value="1"/>
</dbReference>
<evidence type="ECO:0000256" key="2">
    <source>
        <dbReference type="ARBA" id="ARBA00022553"/>
    </source>
</evidence>
<dbReference type="RefSeq" id="WP_007785754.1">
    <property type="nucleotide sequence ID" value="NZ_CM001441.1"/>
</dbReference>
<evidence type="ECO:0000256" key="9">
    <source>
        <dbReference type="PROSITE-ProRule" id="PRU01091"/>
    </source>
</evidence>
<dbReference type="Gene3D" id="1.10.10.10">
    <property type="entry name" value="Winged helix-like DNA-binding domain superfamily/Winged helix DNA-binding domain"/>
    <property type="match status" value="1"/>
</dbReference>
<keyword evidence="6" id="KW-0804">Transcription</keyword>
<dbReference type="Pfam" id="PF00486">
    <property type="entry name" value="Trans_reg_C"/>
    <property type="match status" value="1"/>
</dbReference>
<dbReference type="EMBL" id="CM001441">
    <property type="protein sequence ID" value="EHQ91044.1"/>
    <property type="molecule type" value="Genomic_DNA"/>
</dbReference>
<evidence type="ECO:0000256" key="4">
    <source>
        <dbReference type="ARBA" id="ARBA00023015"/>
    </source>
</evidence>